<dbReference type="PANTHER" id="PTHR43423">
    <property type="entry name" value="ABC TRANSPORTER I FAMILY MEMBER 17"/>
    <property type="match status" value="1"/>
</dbReference>
<dbReference type="InterPro" id="IPR027417">
    <property type="entry name" value="P-loop_NTPase"/>
</dbReference>
<dbReference type="SMART" id="SM00382">
    <property type="entry name" value="AAA"/>
    <property type="match status" value="1"/>
</dbReference>
<evidence type="ECO:0000256" key="3">
    <source>
        <dbReference type="ARBA" id="ARBA00022741"/>
    </source>
</evidence>
<keyword evidence="2" id="KW-0813">Transport</keyword>
<dbReference type="Proteomes" id="UP000266273">
    <property type="component" value="Unassembled WGS sequence"/>
</dbReference>
<keyword evidence="4 6" id="KW-0067">ATP-binding</keyword>
<dbReference type="EMBL" id="QXDF01000004">
    <property type="protein sequence ID" value="RIA47201.1"/>
    <property type="molecule type" value="Genomic_DNA"/>
</dbReference>
<evidence type="ECO:0000259" key="5">
    <source>
        <dbReference type="PROSITE" id="PS50893"/>
    </source>
</evidence>
<comment type="caution">
    <text evidence="6">The sequence shown here is derived from an EMBL/GenBank/DDBJ whole genome shotgun (WGS) entry which is preliminary data.</text>
</comment>
<reference evidence="6 7" key="1">
    <citation type="submission" date="2018-08" db="EMBL/GenBank/DDBJ databases">
        <title>Genomic Encyclopedia of Archaeal and Bacterial Type Strains, Phase II (KMG-II): from individual species to whole genera.</title>
        <authorList>
            <person name="Goeker M."/>
        </authorList>
    </citation>
    <scope>NUCLEOTIDE SEQUENCE [LARGE SCALE GENOMIC DNA]</scope>
    <source>
        <strain evidence="6 7">DSM 5002</strain>
    </source>
</reference>
<comment type="similarity">
    <text evidence="1">Belongs to the ABC transporter superfamily.</text>
</comment>
<dbReference type="PROSITE" id="PS00211">
    <property type="entry name" value="ABC_TRANSPORTER_1"/>
    <property type="match status" value="1"/>
</dbReference>
<dbReference type="InterPro" id="IPR017871">
    <property type="entry name" value="ABC_transporter-like_CS"/>
</dbReference>
<dbReference type="OrthoDB" id="9802264at2"/>
<dbReference type="PANTHER" id="PTHR43423:SF1">
    <property type="entry name" value="ABC TRANSPORTER I FAMILY MEMBER 17"/>
    <property type="match status" value="1"/>
</dbReference>
<dbReference type="Gene3D" id="3.40.50.300">
    <property type="entry name" value="P-loop containing nucleotide triphosphate hydrolases"/>
    <property type="match status" value="1"/>
</dbReference>
<evidence type="ECO:0000256" key="4">
    <source>
        <dbReference type="ARBA" id="ARBA00022840"/>
    </source>
</evidence>
<dbReference type="GO" id="GO:0016887">
    <property type="term" value="F:ATP hydrolysis activity"/>
    <property type="evidence" value="ECO:0007669"/>
    <property type="project" value="InterPro"/>
</dbReference>
<accession>A0A397PN78</accession>
<evidence type="ECO:0000313" key="7">
    <source>
        <dbReference type="Proteomes" id="UP000266273"/>
    </source>
</evidence>
<name>A0A397PN78_9HYPH</name>
<gene>
    <name evidence="6" type="ORF">BXY53_2583</name>
</gene>
<dbReference type="RefSeq" id="WP_119062385.1">
    <property type="nucleotide sequence ID" value="NZ_QXDF01000004.1"/>
</dbReference>
<evidence type="ECO:0000256" key="1">
    <source>
        <dbReference type="ARBA" id="ARBA00005417"/>
    </source>
</evidence>
<dbReference type="Pfam" id="PF00005">
    <property type="entry name" value="ABC_tran"/>
    <property type="match status" value="1"/>
</dbReference>
<dbReference type="InterPro" id="IPR003439">
    <property type="entry name" value="ABC_transporter-like_ATP-bd"/>
</dbReference>
<keyword evidence="7" id="KW-1185">Reference proteome</keyword>
<organism evidence="6 7">
    <name type="scientific">Dichotomicrobium thermohalophilum</name>
    <dbReference type="NCBI Taxonomy" id="933063"/>
    <lineage>
        <taxon>Bacteria</taxon>
        <taxon>Pseudomonadati</taxon>
        <taxon>Pseudomonadota</taxon>
        <taxon>Alphaproteobacteria</taxon>
        <taxon>Hyphomicrobiales</taxon>
        <taxon>Hyphomicrobiaceae</taxon>
        <taxon>Dichotomicrobium</taxon>
    </lineage>
</organism>
<keyword evidence="3" id="KW-0547">Nucleotide-binding</keyword>
<sequence>MLEAQRFEADVARLADAAPGQALCHASDLTFTIDGKTLVDHVNLTLADDTFTVIMGPNGAGKSLLVRLLHGLIPPTEGQILWAGEPMTPDIRKRQSMVFQRPVLLRRSVAANIDFVLRLRGRADKARRREILEMVGLADRERQQARLLSGGEQQRLALGRGLATDPEVLFLDEPTASLDPASVLMIEQIVTKAREERGVKIIFITHDMGQARRLAEDVIFMHRGKLVEHTPAERFFNEPVSRAARDYVAGRIVL</sequence>
<evidence type="ECO:0000256" key="2">
    <source>
        <dbReference type="ARBA" id="ARBA00022448"/>
    </source>
</evidence>
<evidence type="ECO:0000313" key="6">
    <source>
        <dbReference type="EMBL" id="RIA47201.1"/>
    </source>
</evidence>
<dbReference type="InterPro" id="IPR003593">
    <property type="entry name" value="AAA+_ATPase"/>
</dbReference>
<dbReference type="AlphaFoldDB" id="A0A397PN78"/>
<feature type="domain" description="ABC transporter" evidence="5">
    <location>
        <begin position="24"/>
        <end position="248"/>
    </location>
</feature>
<proteinExistence type="inferred from homology"/>
<protein>
    <submittedName>
        <fullName evidence="6">Phosphate ABC transporter ATP-binding protein (PhoT family)</fullName>
    </submittedName>
</protein>
<dbReference type="SUPFAM" id="SSF52540">
    <property type="entry name" value="P-loop containing nucleoside triphosphate hydrolases"/>
    <property type="match status" value="1"/>
</dbReference>
<dbReference type="PROSITE" id="PS50893">
    <property type="entry name" value="ABC_TRANSPORTER_2"/>
    <property type="match status" value="1"/>
</dbReference>
<dbReference type="GO" id="GO:0005524">
    <property type="term" value="F:ATP binding"/>
    <property type="evidence" value="ECO:0007669"/>
    <property type="project" value="UniProtKB-KW"/>
</dbReference>